<dbReference type="Proteomes" id="UP000237822">
    <property type="component" value="Unassembled WGS sequence"/>
</dbReference>
<sequence length="398" mass="41295">MRRTNLSLALRHLRTNGGRSRAQLAQDLGVSKATASALVGELGQRGLVRESELHRTGGAGRPGLTVDPDGRHVAGVGLELNTDYLAAVAVDLRGRRLAETVRHLDIADLRPAAALDAAADLVGPLLKELRADGVTPMGLALSTSGVIDHAAGVVTFAANLGWRDVPVVSEVRRRLGLADDIWVSVESANQLAAVAEHAAYGDPALTELLYVSGDEGVGAGIIAHGRIITGASGFSGEVGHLPLNPAGTTCRCGRTGCWETLVGFGAVVERATSPGDPLRDHSVPLPRRIDELRSRLAAADEDAHAAIEQLVVDLTTGLSVGIDLLNPQVVVLGGWFAAVGDLIATPVARALEQRQRDFGSVVDLAVSRLGALSSATGGAHFALEPVLDDPLLAPKAST</sequence>
<dbReference type="EMBL" id="PVTI01000019">
    <property type="protein sequence ID" value="PRY56322.1"/>
    <property type="molecule type" value="Genomic_DNA"/>
</dbReference>
<dbReference type="InterPro" id="IPR000600">
    <property type="entry name" value="ROK"/>
</dbReference>
<evidence type="ECO:0000313" key="4">
    <source>
        <dbReference type="Proteomes" id="UP000237822"/>
    </source>
</evidence>
<proteinExistence type="inferred from homology"/>
<comment type="caution">
    <text evidence="3">The sequence shown here is derived from an EMBL/GenBank/DDBJ whole genome shotgun (WGS) entry which is preliminary data.</text>
</comment>
<protein>
    <submittedName>
        <fullName evidence="3">Putative NBD/HSP70 family sugar kinase</fullName>
    </submittedName>
</protein>
<dbReference type="InterPro" id="IPR000835">
    <property type="entry name" value="HTH_MarR-typ"/>
</dbReference>
<dbReference type="Pfam" id="PF00480">
    <property type="entry name" value="ROK"/>
    <property type="match status" value="1"/>
</dbReference>
<keyword evidence="3" id="KW-0418">Kinase</keyword>
<dbReference type="AlphaFoldDB" id="A0A2T0UEJ9"/>
<dbReference type="SUPFAM" id="SSF46785">
    <property type="entry name" value="Winged helix' DNA-binding domain"/>
    <property type="match status" value="1"/>
</dbReference>
<dbReference type="SUPFAM" id="SSF53067">
    <property type="entry name" value="Actin-like ATPase domain"/>
    <property type="match status" value="2"/>
</dbReference>
<dbReference type="Gene3D" id="1.10.10.10">
    <property type="entry name" value="Winged helix-like DNA-binding domain superfamily/Winged helix DNA-binding domain"/>
    <property type="match status" value="1"/>
</dbReference>
<dbReference type="Pfam" id="PF12802">
    <property type="entry name" value="MarR_2"/>
    <property type="match status" value="1"/>
</dbReference>
<name>A0A2T0UEJ9_9MICO</name>
<evidence type="ECO:0000256" key="1">
    <source>
        <dbReference type="ARBA" id="ARBA00006479"/>
    </source>
</evidence>
<keyword evidence="4" id="KW-1185">Reference proteome</keyword>
<evidence type="ECO:0000259" key="2">
    <source>
        <dbReference type="Pfam" id="PF12802"/>
    </source>
</evidence>
<feature type="domain" description="HTH marR-type" evidence="2">
    <location>
        <begin position="8"/>
        <end position="54"/>
    </location>
</feature>
<dbReference type="PANTHER" id="PTHR18964:SF149">
    <property type="entry name" value="BIFUNCTIONAL UDP-N-ACETYLGLUCOSAMINE 2-EPIMERASE_N-ACETYLMANNOSAMINE KINASE"/>
    <property type="match status" value="1"/>
</dbReference>
<evidence type="ECO:0000313" key="3">
    <source>
        <dbReference type="EMBL" id="PRY56322.1"/>
    </source>
</evidence>
<dbReference type="PANTHER" id="PTHR18964">
    <property type="entry name" value="ROK (REPRESSOR, ORF, KINASE) FAMILY"/>
    <property type="match status" value="1"/>
</dbReference>
<dbReference type="InterPro" id="IPR036388">
    <property type="entry name" value="WH-like_DNA-bd_sf"/>
</dbReference>
<dbReference type="GO" id="GO:0003700">
    <property type="term" value="F:DNA-binding transcription factor activity"/>
    <property type="evidence" value="ECO:0007669"/>
    <property type="project" value="InterPro"/>
</dbReference>
<accession>A0A2T0UEJ9</accession>
<dbReference type="InterPro" id="IPR043129">
    <property type="entry name" value="ATPase_NBD"/>
</dbReference>
<comment type="similarity">
    <text evidence="1">Belongs to the ROK (NagC/XylR) family.</text>
</comment>
<dbReference type="Gene3D" id="3.30.420.40">
    <property type="match status" value="2"/>
</dbReference>
<dbReference type="InterPro" id="IPR036390">
    <property type="entry name" value="WH_DNA-bd_sf"/>
</dbReference>
<dbReference type="GO" id="GO:0016301">
    <property type="term" value="F:kinase activity"/>
    <property type="evidence" value="ECO:0007669"/>
    <property type="project" value="UniProtKB-KW"/>
</dbReference>
<reference evidence="3 4" key="1">
    <citation type="submission" date="2018-03" db="EMBL/GenBank/DDBJ databases">
        <title>Genomic Encyclopedia of Archaeal and Bacterial Type Strains, Phase II (KMG-II): from individual species to whole genera.</title>
        <authorList>
            <person name="Goeker M."/>
        </authorList>
    </citation>
    <scope>NUCLEOTIDE SEQUENCE [LARGE SCALE GENOMIC DNA]</scope>
    <source>
        <strain evidence="3 4">ATCC BAA-1496</strain>
    </source>
</reference>
<gene>
    <name evidence="3" type="ORF">BCF74_11939</name>
</gene>
<keyword evidence="3" id="KW-0808">Transferase</keyword>
<organism evidence="3 4">
    <name type="scientific">Knoellia remsis</name>
    <dbReference type="NCBI Taxonomy" id="407159"/>
    <lineage>
        <taxon>Bacteria</taxon>
        <taxon>Bacillati</taxon>
        <taxon>Actinomycetota</taxon>
        <taxon>Actinomycetes</taxon>
        <taxon>Micrococcales</taxon>
        <taxon>Intrasporangiaceae</taxon>
        <taxon>Knoellia</taxon>
    </lineage>
</organism>